<organism evidence="1 2">
    <name type="scientific">Xylaria curta</name>
    <dbReference type="NCBI Taxonomy" id="42375"/>
    <lineage>
        <taxon>Eukaryota</taxon>
        <taxon>Fungi</taxon>
        <taxon>Dikarya</taxon>
        <taxon>Ascomycota</taxon>
        <taxon>Pezizomycotina</taxon>
        <taxon>Sordariomycetes</taxon>
        <taxon>Xylariomycetidae</taxon>
        <taxon>Xylariales</taxon>
        <taxon>Xylariaceae</taxon>
        <taxon>Xylaria</taxon>
    </lineage>
</organism>
<evidence type="ECO:0000313" key="2">
    <source>
        <dbReference type="Proteomes" id="UP001143856"/>
    </source>
</evidence>
<keyword evidence="2" id="KW-1185">Reference proteome</keyword>
<protein>
    <submittedName>
        <fullName evidence="1">Uncharacterized protein</fullName>
    </submittedName>
</protein>
<comment type="caution">
    <text evidence="1">The sequence shown here is derived from an EMBL/GenBank/DDBJ whole genome shotgun (WGS) entry which is preliminary data.</text>
</comment>
<reference evidence="1" key="1">
    <citation type="submission" date="2022-10" db="EMBL/GenBank/DDBJ databases">
        <title>Genome Sequence of Xylaria curta.</title>
        <authorList>
            <person name="Buettner E."/>
        </authorList>
    </citation>
    <scope>NUCLEOTIDE SEQUENCE</scope>
    <source>
        <strain evidence="1">Babe10</strain>
    </source>
</reference>
<proteinExistence type="predicted"/>
<accession>A0ACC1P5T1</accession>
<sequence>MKTLNRINELGRRAMISYAPPSSSKKNIPKCHNLQSGFSSIPEDSSLMTLCSYILGCACTANLSNLSSLPTNNWDSSGDELTRSSRRNLSDRGTQSVPAFDLERNRVFVCSGASVKTHRLSHSTSDIGLSSVPLSNPRCVVAQTDTQLTITHQFKTSPHCLLLITLTTFLNPYTEAMPPMQQPSVEIGRRVAMLRELLQQSKSSKEVALLVTAMTAQNVDIHERTLTELADRLQQMEAALSSDSEDTARHIQELRRAIEHDAKDLRELIQANEQSIDARADQDKLYLELAEVVKQHGTAIAGFRQVLQTTHETIEAQQQTANEVKESLGTVVQRMKSSQSNLNKLKDNLKQNPSTTAIIERIMMLEERVAERFNVVKAVGSIQLPPVSIDETLSCGRAVENATDQPPNENTEKQPHNENAGERPPNDACTSSSTAQKRMVPAAIILRDWPAIARFIDTYKKFKGIYISNKPKSPRKFIGTFLSELNVHVSCFFQRHLLKIYPQKVALIASDFGEPSPNIFIKLGGLTWNDIRRALPALRDWRAIQWAFDEGMSGPPNLVSVLGSEEHSEPAPELPITEQNLLTPPNNLTKLEPPAIGMDQEQITPPVMGMTAKEYQTAFAYLDHANFAREMEEYKGQQRRGSGAGLPRGVPYYKRYEFWAIVLGLASLVHAVFVQWVWPFIRAALPPNSPLG</sequence>
<gene>
    <name evidence="1" type="ORF">NUW58_g4864</name>
</gene>
<name>A0ACC1P5T1_9PEZI</name>
<dbReference type="Proteomes" id="UP001143856">
    <property type="component" value="Unassembled WGS sequence"/>
</dbReference>
<evidence type="ECO:0000313" key="1">
    <source>
        <dbReference type="EMBL" id="KAJ2986788.1"/>
    </source>
</evidence>
<dbReference type="EMBL" id="JAPDGR010000894">
    <property type="protein sequence ID" value="KAJ2986788.1"/>
    <property type="molecule type" value="Genomic_DNA"/>
</dbReference>